<dbReference type="EMBL" id="JQ844164">
    <property type="protein sequence ID" value="AGS51537.1"/>
    <property type="molecule type" value="Genomic_DNA"/>
</dbReference>
<organism evidence="1">
    <name type="scientific">uncultured bacterium contig00004</name>
    <dbReference type="NCBI Taxonomy" id="1181496"/>
    <lineage>
        <taxon>Bacteria</taxon>
        <taxon>environmental samples</taxon>
    </lineage>
</organism>
<dbReference type="AlphaFoldDB" id="A0A806JXX0"/>
<evidence type="ECO:0000313" key="1">
    <source>
        <dbReference type="EMBL" id="AGS51537.1"/>
    </source>
</evidence>
<name>A0A806JXX0_9BACT</name>
<reference evidence="1" key="1">
    <citation type="submission" date="2012-03" db="EMBL/GenBank/DDBJ databases">
        <title>Functional metagenomics reveals considerable lignocellulase gene clusters in the gut microbiome of a wood-feeding higher termite.</title>
        <authorList>
            <person name="Liu N."/>
        </authorList>
    </citation>
    <scope>NUCLEOTIDE SEQUENCE</scope>
</reference>
<accession>A0A806JXX0</accession>
<evidence type="ECO:0008006" key="2">
    <source>
        <dbReference type="Google" id="ProtNLM"/>
    </source>
</evidence>
<dbReference type="Gene3D" id="3.40.1130.10">
    <property type="entry name" value="Glycerol-3-phosphate (1)-acyltransferase"/>
    <property type="match status" value="1"/>
</dbReference>
<dbReference type="SUPFAM" id="SSF69593">
    <property type="entry name" value="Glycerol-3-phosphate (1)-acyltransferase"/>
    <property type="match status" value="1"/>
</dbReference>
<proteinExistence type="predicted"/>
<protein>
    <recommendedName>
        <fullName evidence="2">Phospholipid/glycerol acyltransferase domain-containing protein</fullName>
    </recommendedName>
</protein>
<sequence length="295" mass="32583">MIETLTTKFGKQIKAVVSLAKVDTVITEHNVYQEGNPGALAELDEMVEALILPGSRLDGIENLEELLAKAESGKSCLLMVEHYSNMDLSIVSLMARKAGGRGKDISDAIIAIAGMKLNEDSPIVAAFAGAYTKIVIYPSRYLHGADEEIKKVELPRSNAINRAAMKALNEQKYKGKLILVFPSGTRYRPWDPQTKKGVREIDSYVRSFDYMCFIALNGSILHVQQTDMMNDAVTQDVVLVTAGKVTSCEEFRDKAKASVGEDEDKKQAVADAIMNELERMHLAAEEERKKILKAN</sequence>